<dbReference type="Gene3D" id="3.90.850.10">
    <property type="entry name" value="Fumarylacetoacetase-like, C-terminal domain"/>
    <property type="match status" value="1"/>
</dbReference>
<sequence>MGPEAWDRVRTAQSRPPAEALLDLESLKLLAPIPDPIRIRDCTLFTDHIEPALRAMARRRAKETTDPEAEYQRMIDSGQYDLPDILRKQFVYYNSDHLSISGLGETITAPPTSHTIDYELEFAAVLGHGGTDIPESQANAHIFGFMIFNDWSARDIQSEVMKSTLGPAEGKDFDGSNTFGPFLVTADEVGDAYRLGMRALINGEEWSRGNSASMAYSFEFAIAHLSRGKQLHAGDILGSGTVASGCAFELGRVLNNGDEVELQVDRLGSLRNTVRYR</sequence>
<evidence type="ECO:0000259" key="1">
    <source>
        <dbReference type="Pfam" id="PF01557"/>
    </source>
</evidence>
<dbReference type="GO" id="GO:0003824">
    <property type="term" value="F:catalytic activity"/>
    <property type="evidence" value="ECO:0007669"/>
    <property type="project" value="InterPro"/>
</dbReference>
<dbReference type="PANTHER" id="PTHR43211:SF1">
    <property type="entry name" value="BLL6422 PROTEIN"/>
    <property type="match status" value="1"/>
</dbReference>
<proteinExistence type="predicted"/>
<reference evidence="2 3" key="1">
    <citation type="submission" date="2018-12" db="EMBL/GenBank/DDBJ databases">
        <authorList>
            <consortium name="Pathogen Informatics"/>
        </authorList>
    </citation>
    <scope>NUCLEOTIDE SEQUENCE [LARGE SCALE GENOMIC DNA]</scope>
    <source>
        <strain evidence="2 3">NCTC10485</strain>
    </source>
</reference>
<dbReference type="PANTHER" id="PTHR43211">
    <property type="entry name" value="FUMARYLACETOACETATE HYDROLASE"/>
    <property type="match status" value="1"/>
</dbReference>
<gene>
    <name evidence="2" type="ORF">NCTC10485_05157</name>
</gene>
<protein>
    <submittedName>
        <fullName evidence="2">2-keto-4-pentenoate hydratase/2-oxohepta-3-ene-1,7-dioic acid hydratase</fullName>
    </submittedName>
</protein>
<organism evidence="2 3">
    <name type="scientific">Mycolicibacterium chitae</name>
    <name type="common">Mycobacterium chitae</name>
    <dbReference type="NCBI Taxonomy" id="1792"/>
    <lineage>
        <taxon>Bacteria</taxon>
        <taxon>Bacillati</taxon>
        <taxon>Actinomycetota</taxon>
        <taxon>Actinomycetes</taxon>
        <taxon>Mycobacteriales</taxon>
        <taxon>Mycobacteriaceae</taxon>
        <taxon>Mycolicibacterium</taxon>
    </lineage>
</organism>
<dbReference type="Proteomes" id="UP000282551">
    <property type="component" value="Chromosome"/>
</dbReference>
<keyword evidence="3" id="KW-1185">Reference proteome</keyword>
<dbReference type="InterPro" id="IPR036663">
    <property type="entry name" value="Fumarylacetoacetase_C_sf"/>
</dbReference>
<dbReference type="SUPFAM" id="SSF56529">
    <property type="entry name" value="FAH"/>
    <property type="match status" value="1"/>
</dbReference>
<dbReference type="EMBL" id="LR134355">
    <property type="protein sequence ID" value="VEG50837.1"/>
    <property type="molecule type" value="Genomic_DNA"/>
</dbReference>
<feature type="domain" description="Fumarylacetoacetase-like C-terminal" evidence="1">
    <location>
        <begin position="81"/>
        <end position="275"/>
    </location>
</feature>
<dbReference type="AlphaFoldDB" id="A0A448IEY4"/>
<accession>A0A448IEY4</accession>
<name>A0A448IEY4_MYCCI</name>
<evidence type="ECO:0000313" key="2">
    <source>
        <dbReference type="EMBL" id="VEG50837.1"/>
    </source>
</evidence>
<dbReference type="Pfam" id="PF01557">
    <property type="entry name" value="FAA_hydrolase"/>
    <property type="match status" value="1"/>
</dbReference>
<dbReference type="InterPro" id="IPR011234">
    <property type="entry name" value="Fumarylacetoacetase-like_C"/>
</dbReference>
<evidence type="ECO:0000313" key="3">
    <source>
        <dbReference type="Proteomes" id="UP000282551"/>
    </source>
</evidence>